<feature type="coiled-coil region" evidence="1">
    <location>
        <begin position="305"/>
        <end position="332"/>
    </location>
</feature>
<gene>
    <name evidence="3" type="ORF">E4635_12870</name>
</gene>
<dbReference type="OrthoDB" id="9808753at2"/>
<name>A0A4Z0L7B6_9FLAO</name>
<sequence>MKNVKILATAFFVAMAANGVKAQVITGSSLFSPSAGGARILSAQGNTAANPAIGFQSAVSTPATAQNDGGGGNGIFRPLANTMAFSTASVERMRINSGGFVGIGTANPVQALHVNGNGYIENGALTVGLSAASNTFSKFQVHNGAMMVSGANGAGGAMVVFSDNVAPTAYPNGRWGIEYVPNTGLNFWKPWNPSTGGGGNFFMLLKDDGKIGMGIDPASCTNAFAGGYRLYVKDGILTEKVKVANYCASNWADYVFDANYALRPLSEVEAFVKENKHLPNIPSAAAIEKEGLDLADMQAKQMEKIEELTLYMIEMKKEIEILKKENQALRSSIVSPSK</sequence>
<evidence type="ECO:0008006" key="5">
    <source>
        <dbReference type="Google" id="ProtNLM"/>
    </source>
</evidence>
<organism evidence="3 4">
    <name type="scientific">Flavobacterium humi</name>
    <dbReference type="NCBI Taxonomy" id="2562683"/>
    <lineage>
        <taxon>Bacteria</taxon>
        <taxon>Pseudomonadati</taxon>
        <taxon>Bacteroidota</taxon>
        <taxon>Flavobacteriia</taxon>
        <taxon>Flavobacteriales</taxon>
        <taxon>Flavobacteriaceae</taxon>
        <taxon>Flavobacterium</taxon>
    </lineage>
</organism>
<keyword evidence="2" id="KW-0732">Signal</keyword>
<keyword evidence="1" id="KW-0175">Coiled coil</keyword>
<evidence type="ECO:0000256" key="2">
    <source>
        <dbReference type="SAM" id="SignalP"/>
    </source>
</evidence>
<dbReference type="RefSeq" id="WP_135527110.1">
    <property type="nucleotide sequence ID" value="NZ_SRLH01000007.1"/>
</dbReference>
<keyword evidence="4" id="KW-1185">Reference proteome</keyword>
<evidence type="ECO:0000313" key="3">
    <source>
        <dbReference type="EMBL" id="TGD57056.1"/>
    </source>
</evidence>
<evidence type="ECO:0000256" key="1">
    <source>
        <dbReference type="SAM" id="Coils"/>
    </source>
</evidence>
<reference evidence="3 4" key="1">
    <citation type="submission" date="2019-04" db="EMBL/GenBank/DDBJ databases">
        <title>Flavobacterium sp. strain DS2-A Genome sequencing and assembly.</title>
        <authorList>
            <person name="Kim I."/>
        </authorList>
    </citation>
    <scope>NUCLEOTIDE SEQUENCE [LARGE SCALE GENOMIC DNA]</scope>
    <source>
        <strain evidence="3 4">DS2-A</strain>
    </source>
</reference>
<dbReference type="Proteomes" id="UP000297407">
    <property type="component" value="Unassembled WGS sequence"/>
</dbReference>
<protein>
    <recommendedName>
        <fullName evidence="5">BZIP transcription factor</fullName>
    </recommendedName>
</protein>
<proteinExistence type="predicted"/>
<comment type="caution">
    <text evidence="3">The sequence shown here is derived from an EMBL/GenBank/DDBJ whole genome shotgun (WGS) entry which is preliminary data.</text>
</comment>
<feature type="chain" id="PRO_5021207459" description="BZIP transcription factor" evidence="2">
    <location>
        <begin position="23"/>
        <end position="338"/>
    </location>
</feature>
<dbReference type="EMBL" id="SRLH01000007">
    <property type="protein sequence ID" value="TGD57056.1"/>
    <property type="molecule type" value="Genomic_DNA"/>
</dbReference>
<evidence type="ECO:0000313" key="4">
    <source>
        <dbReference type="Proteomes" id="UP000297407"/>
    </source>
</evidence>
<accession>A0A4Z0L7B6</accession>
<feature type="signal peptide" evidence="2">
    <location>
        <begin position="1"/>
        <end position="22"/>
    </location>
</feature>
<dbReference type="AlphaFoldDB" id="A0A4Z0L7B6"/>